<gene>
    <name evidence="4" type="ORF">ACFFJP_01190</name>
</gene>
<dbReference type="InterPro" id="IPR010559">
    <property type="entry name" value="Sig_transdc_His_kin_internal"/>
</dbReference>
<evidence type="ECO:0000313" key="5">
    <source>
        <dbReference type="Proteomes" id="UP001589813"/>
    </source>
</evidence>
<dbReference type="Gene3D" id="3.30.565.10">
    <property type="entry name" value="Histidine kinase-like ATPase, C-terminal domain"/>
    <property type="match status" value="1"/>
</dbReference>
<dbReference type="InterPro" id="IPR036890">
    <property type="entry name" value="HATPase_C_sf"/>
</dbReference>
<evidence type="ECO:0000256" key="2">
    <source>
        <dbReference type="SAM" id="Phobius"/>
    </source>
</evidence>
<reference evidence="4 5" key="1">
    <citation type="submission" date="2024-09" db="EMBL/GenBank/DDBJ databases">
        <authorList>
            <person name="Sun Q."/>
            <person name="Mori K."/>
        </authorList>
    </citation>
    <scope>NUCLEOTIDE SEQUENCE [LARGE SCALE GENOMIC DNA]</scope>
    <source>
        <strain evidence="4 5">KCTC 23315</strain>
    </source>
</reference>
<keyword evidence="5" id="KW-1185">Reference proteome</keyword>
<keyword evidence="4" id="KW-0418">Kinase</keyword>
<dbReference type="EMBL" id="JBHLXP010000001">
    <property type="protein sequence ID" value="MFC0046900.1"/>
    <property type="molecule type" value="Genomic_DNA"/>
</dbReference>
<feature type="compositionally biased region" description="Basic and acidic residues" evidence="1">
    <location>
        <begin position="393"/>
        <end position="404"/>
    </location>
</feature>
<proteinExistence type="predicted"/>
<organism evidence="4 5">
    <name type="scientific">Rheinheimera tilapiae</name>
    <dbReference type="NCBI Taxonomy" id="875043"/>
    <lineage>
        <taxon>Bacteria</taxon>
        <taxon>Pseudomonadati</taxon>
        <taxon>Pseudomonadota</taxon>
        <taxon>Gammaproteobacteria</taxon>
        <taxon>Chromatiales</taxon>
        <taxon>Chromatiaceae</taxon>
        <taxon>Rheinheimera</taxon>
    </lineage>
</organism>
<dbReference type="Pfam" id="PF06580">
    <property type="entry name" value="His_kinase"/>
    <property type="match status" value="1"/>
</dbReference>
<feature type="region of interest" description="Disordered" evidence="1">
    <location>
        <begin position="381"/>
        <end position="404"/>
    </location>
</feature>
<keyword evidence="2" id="KW-1133">Transmembrane helix</keyword>
<dbReference type="PANTHER" id="PTHR34220">
    <property type="entry name" value="SENSOR HISTIDINE KINASE YPDA"/>
    <property type="match status" value="1"/>
</dbReference>
<feature type="transmembrane region" description="Helical" evidence="2">
    <location>
        <begin position="62"/>
        <end position="80"/>
    </location>
</feature>
<keyword evidence="2" id="KW-0472">Membrane</keyword>
<protein>
    <submittedName>
        <fullName evidence="4">Sensor histidine kinase</fullName>
        <ecNumber evidence="4">2.7.13.3</ecNumber>
    </submittedName>
</protein>
<dbReference type="RefSeq" id="WP_377239584.1">
    <property type="nucleotide sequence ID" value="NZ_JBHLXP010000001.1"/>
</dbReference>
<feature type="transmembrane region" description="Helical" evidence="2">
    <location>
        <begin position="101"/>
        <end position="120"/>
    </location>
</feature>
<name>A0ABV6BBK7_9GAMM</name>
<feature type="transmembrane region" description="Helical" evidence="2">
    <location>
        <begin position="158"/>
        <end position="178"/>
    </location>
</feature>
<evidence type="ECO:0000313" key="4">
    <source>
        <dbReference type="EMBL" id="MFC0046900.1"/>
    </source>
</evidence>
<dbReference type="PANTHER" id="PTHR34220:SF7">
    <property type="entry name" value="SENSOR HISTIDINE KINASE YPDA"/>
    <property type="match status" value="1"/>
</dbReference>
<dbReference type="InterPro" id="IPR050640">
    <property type="entry name" value="Bact_2-comp_sensor_kinase"/>
</dbReference>
<sequence length="404" mass="46374">MSDLAANGWQQDLQRWWRISFQCSSTYIWVSIACYLVYLVFYMLSIGVMFKTPNLDTYLMAMLRGALDTSLMALFCHFLIRPYLKLELLPQGRYGSNLFGFLLFSLLLGQLLMFVSLNLAELTPLKELDFRHMSVQKANGEEMKLQIGMGTMQLIGGFNQAVLFWLWALAYVFWGTLVSKRQMQKQMHQAQLQQLTNQLNPHFLFNALNSIRALIYEDQDKAAATVTQLSELFRFHLQAHLKPLSTLADEWQIASQYLQIEQVRLEQRLQLDLQFDEQLWQQKLPTLSLLTLVENAIKHGIAPLPQGGRLWIKSRPVANGWQLTVGNSCAGLSSVHGTRTGLKNLRQRLALLPGRHQLHIEPQLDQYQVTIELEAGSLDLPAEPQPQLSPTEMELHHVENADRR</sequence>
<keyword evidence="2" id="KW-0812">Transmembrane</keyword>
<accession>A0ABV6BBK7</accession>
<dbReference type="SUPFAM" id="SSF55874">
    <property type="entry name" value="ATPase domain of HSP90 chaperone/DNA topoisomerase II/histidine kinase"/>
    <property type="match status" value="1"/>
</dbReference>
<dbReference type="Proteomes" id="UP001589813">
    <property type="component" value="Unassembled WGS sequence"/>
</dbReference>
<dbReference type="GO" id="GO:0004673">
    <property type="term" value="F:protein histidine kinase activity"/>
    <property type="evidence" value="ECO:0007669"/>
    <property type="project" value="UniProtKB-EC"/>
</dbReference>
<comment type="caution">
    <text evidence="4">The sequence shown here is derived from an EMBL/GenBank/DDBJ whole genome shotgun (WGS) entry which is preliminary data.</text>
</comment>
<evidence type="ECO:0000259" key="3">
    <source>
        <dbReference type="Pfam" id="PF06580"/>
    </source>
</evidence>
<feature type="transmembrane region" description="Helical" evidence="2">
    <location>
        <begin position="27"/>
        <end position="50"/>
    </location>
</feature>
<dbReference type="EC" id="2.7.13.3" evidence="4"/>
<feature type="domain" description="Signal transduction histidine kinase internal region" evidence="3">
    <location>
        <begin position="190"/>
        <end position="269"/>
    </location>
</feature>
<evidence type="ECO:0000256" key="1">
    <source>
        <dbReference type="SAM" id="MobiDB-lite"/>
    </source>
</evidence>
<keyword evidence="4" id="KW-0808">Transferase</keyword>